<feature type="domain" description="ABC transmembrane type-1" evidence="9">
    <location>
        <begin position="196"/>
        <end position="403"/>
    </location>
</feature>
<feature type="transmembrane region" description="Helical" evidence="8">
    <location>
        <begin position="233"/>
        <end position="257"/>
    </location>
</feature>
<dbReference type="Proteomes" id="UP000030008">
    <property type="component" value="Unassembled WGS sequence"/>
</dbReference>
<keyword evidence="4 8" id="KW-1003">Cell membrane</keyword>
<dbReference type="InterPro" id="IPR035906">
    <property type="entry name" value="MetI-like_sf"/>
</dbReference>
<dbReference type="RefSeq" id="WP_044907251.1">
    <property type="nucleotide sequence ID" value="NZ_JQIF01000096.1"/>
</dbReference>
<feature type="transmembrane region" description="Helical" evidence="8">
    <location>
        <begin position="384"/>
        <end position="406"/>
    </location>
</feature>
<dbReference type="PANTHER" id="PTHR43470">
    <property type="entry name" value="PHOSPHATE TRANSPORT SYSTEM PERMEASE PROTEIN PSTA-RELATED"/>
    <property type="match status" value="1"/>
</dbReference>
<evidence type="ECO:0000256" key="3">
    <source>
        <dbReference type="ARBA" id="ARBA00022448"/>
    </source>
</evidence>
<keyword evidence="6 8" id="KW-1133">Transmembrane helix</keyword>
<sequence length="415" mass="44926">MIQTPSHQKKKRRLFDGLCNGVTYLSSGLSVFVLIAIFVFIFSKGFSSLGIDLLKGNYWSKNYLTSVETTKNHPGSFERPSSLSEEASFSSKWGIGFVDTKDQNGDAIVLVEYINEASPFHYLKDESIKDKDVSLSTEVGFQVENLGYRTESGATMIAGNIMSQNAAEVAQALDSSAQSITKVYYKTPGGGIRGSIISTLYLILISLLISLPLGIASAIYLHEYAKPNRLTSLIRSAIEMLTGVPSIIFGLMGVAVLFPITQLFGATTTNILLGSFTMSIILLPTIIRSTEEALIVVPQSLRDASLSVGANQSQTIFKVVLPCAVPGILTGVLLSIGRVIGESAALIYTMGTYVNDTPTLMSQGTSLAVHIYNIMSSEQPNFELASAISIVILVFVLILNICVKLLSKKLNKSWY</sequence>
<organism evidence="10 11">
    <name type="scientific">Clostridium innocuum</name>
    <dbReference type="NCBI Taxonomy" id="1522"/>
    <lineage>
        <taxon>Bacteria</taxon>
        <taxon>Bacillati</taxon>
        <taxon>Bacillota</taxon>
        <taxon>Clostridia</taxon>
        <taxon>Eubacteriales</taxon>
        <taxon>Clostridiaceae</taxon>
        <taxon>Clostridium</taxon>
    </lineage>
</organism>
<dbReference type="InterPro" id="IPR005672">
    <property type="entry name" value="Phosphate_PstA"/>
</dbReference>
<feature type="transmembrane region" description="Helical" evidence="8">
    <location>
        <begin position="263"/>
        <end position="283"/>
    </location>
</feature>
<keyword evidence="7 8" id="KW-0472">Membrane</keyword>
<dbReference type="Gene3D" id="1.10.3720.10">
    <property type="entry name" value="MetI-like"/>
    <property type="match status" value="1"/>
</dbReference>
<keyword evidence="5 8" id="KW-0812">Transmembrane</keyword>
<evidence type="ECO:0000256" key="8">
    <source>
        <dbReference type="RuleBase" id="RU363043"/>
    </source>
</evidence>
<accession>A0A099I3L6</accession>
<dbReference type="Pfam" id="PF00528">
    <property type="entry name" value="BPD_transp_1"/>
    <property type="match status" value="1"/>
</dbReference>
<dbReference type="GO" id="GO:0005315">
    <property type="term" value="F:phosphate transmembrane transporter activity"/>
    <property type="evidence" value="ECO:0007669"/>
    <property type="project" value="InterPro"/>
</dbReference>
<dbReference type="NCBIfam" id="TIGR00974">
    <property type="entry name" value="3a0107s02c"/>
    <property type="match status" value="1"/>
</dbReference>
<evidence type="ECO:0000313" key="11">
    <source>
        <dbReference type="Proteomes" id="UP000030008"/>
    </source>
</evidence>
<comment type="similarity">
    <text evidence="2 8">Belongs to the binding-protein-dependent transport system permease family. CysTW subfamily.</text>
</comment>
<protein>
    <recommendedName>
        <fullName evidence="8">Phosphate transport system permease protein PstA</fullName>
    </recommendedName>
</protein>
<dbReference type="PROSITE" id="PS50928">
    <property type="entry name" value="ABC_TM1"/>
    <property type="match status" value="1"/>
</dbReference>
<comment type="subcellular location">
    <subcellularLocation>
        <location evidence="1 8">Cell membrane</location>
        <topology evidence="1 8">Multi-pass membrane protein</topology>
    </subcellularLocation>
</comment>
<name>A0A099I3L6_CLOIN</name>
<keyword evidence="3" id="KW-0813">Transport</keyword>
<dbReference type="EMBL" id="JQIF01000096">
    <property type="protein sequence ID" value="KGJ51832.1"/>
    <property type="molecule type" value="Genomic_DNA"/>
</dbReference>
<dbReference type="CDD" id="cd06261">
    <property type="entry name" value="TM_PBP2"/>
    <property type="match status" value="1"/>
</dbReference>
<proteinExistence type="inferred from homology"/>
<feature type="transmembrane region" description="Helical" evidence="8">
    <location>
        <begin position="319"/>
        <end position="340"/>
    </location>
</feature>
<dbReference type="InterPro" id="IPR000515">
    <property type="entry name" value="MetI-like"/>
</dbReference>
<reference evidence="10 11" key="1">
    <citation type="submission" date="2014-08" db="EMBL/GenBank/DDBJ databases">
        <title>Clostridium innocuum, an unnegligible vancomycin-resistant pathogen causing extra-intestinal infections.</title>
        <authorList>
            <person name="Feng Y."/>
            <person name="Chiu C.-H."/>
        </authorList>
    </citation>
    <scope>NUCLEOTIDE SEQUENCE [LARGE SCALE GENOMIC DNA]</scope>
    <source>
        <strain evidence="10 11">AN88</strain>
    </source>
</reference>
<feature type="transmembrane region" description="Helical" evidence="8">
    <location>
        <begin position="21"/>
        <end position="42"/>
    </location>
</feature>
<dbReference type="PANTHER" id="PTHR43470:SF3">
    <property type="entry name" value="PHOSPHATE TRANSPORT SYSTEM PERMEASE PROTEIN PSTA-RELATED"/>
    <property type="match status" value="1"/>
</dbReference>
<evidence type="ECO:0000313" key="10">
    <source>
        <dbReference type="EMBL" id="KGJ51832.1"/>
    </source>
</evidence>
<dbReference type="GO" id="GO:0005886">
    <property type="term" value="C:plasma membrane"/>
    <property type="evidence" value="ECO:0007669"/>
    <property type="project" value="UniProtKB-SubCell"/>
</dbReference>
<evidence type="ECO:0000256" key="6">
    <source>
        <dbReference type="ARBA" id="ARBA00022989"/>
    </source>
</evidence>
<dbReference type="SUPFAM" id="SSF161098">
    <property type="entry name" value="MetI-like"/>
    <property type="match status" value="1"/>
</dbReference>
<comment type="caution">
    <text evidence="10">The sequence shown here is derived from an EMBL/GenBank/DDBJ whole genome shotgun (WGS) entry which is preliminary data.</text>
</comment>
<evidence type="ECO:0000259" key="9">
    <source>
        <dbReference type="PROSITE" id="PS50928"/>
    </source>
</evidence>
<evidence type="ECO:0000256" key="7">
    <source>
        <dbReference type="ARBA" id="ARBA00023136"/>
    </source>
</evidence>
<evidence type="ECO:0000256" key="4">
    <source>
        <dbReference type="ARBA" id="ARBA00022475"/>
    </source>
</evidence>
<dbReference type="GO" id="GO:0035435">
    <property type="term" value="P:phosphate ion transmembrane transport"/>
    <property type="evidence" value="ECO:0007669"/>
    <property type="project" value="InterPro"/>
</dbReference>
<evidence type="ECO:0000256" key="1">
    <source>
        <dbReference type="ARBA" id="ARBA00004651"/>
    </source>
</evidence>
<evidence type="ECO:0000256" key="5">
    <source>
        <dbReference type="ARBA" id="ARBA00022692"/>
    </source>
</evidence>
<evidence type="ECO:0000256" key="2">
    <source>
        <dbReference type="ARBA" id="ARBA00007069"/>
    </source>
</evidence>
<feature type="transmembrane region" description="Helical" evidence="8">
    <location>
        <begin position="200"/>
        <end position="221"/>
    </location>
</feature>
<dbReference type="AlphaFoldDB" id="A0A099I3L6"/>
<gene>
    <name evidence="10" type="ORF">CIAN88_18265</name>
</gene>